<gene>
    <name evidence="4" type="ordered locus">RHOM_08040</name>
</gene>
<dbReference type="BioCyc" id="RHOM585394:G1H02-1612-MONOMER"/>
<feature type="transmembrane region" description="Helical" evidence="2">
    <location>
        <begin position="103"/>
        <end position="121"/>
    </location>
</feature>
<keyword evidence="2" id="KW-1133">Transmembrane helix</keyword>
<dbReference type="PANTHER" id="PTHR46558:SF11">
    <property type="entry name" value="HTH-TYPE TRANSCRIPTIONAL REGULATOR XRE"/>
    <property type="match status" value="1"/>
</dbReference>
<dbReference type="Proteomes" id="UP000008178">
    <property type="component" value="Chromosome"/>
</dbReference>
<name>G2T1P8_ROSHA</name>
<dbReference type="eggNOG" id="COG1396">
    <property type="taxonomic scope" value="Bacteria"/>
</dbReference>
<dbReference type="GeneID" id="93725058"/>
<dbReference type="InterPro" id="IPR010982">
    <property type="entry name" value="Lambda_DNA-bd_dom_sf"/>
</dbReference>
<dbReference type="EMBL" id="CP003040">
    <property type="protein sequence ID" value="AEN96721.1"/>
    <property type="molecule type" value="Genomic_DNA"/>
</dbReference>
<dbReference type="PROSITE" id="PS50943">
    <property type="entry name" value="HTH_CROC1"/>
    <property type="match status" value="1"/>
</dbReference>
<dbReference type="PANTHER" id="PTHR46558">
    <property type="entry name" value="TRACRIPTIONAL REGULATORY PROTEIN-RELATED-RELATED"/>
    <property type="match status" value="1"/>
</dbReference>
<protein>
    <submittedName>
        <fullName evidence="4">XRE family transcriptional regulator</fullName>
    </submittedName>
</protein>
<evidence type="ECO:0000313" key="4">
    <source>
        <dbReference type="EMBL" id="AEN96721.1"/>
    </source>
</evidence>
<reference evidence="4 5" key="1">
    <citation type="journal article" date="2015" name="Genome Announc.">
        <title>Complete genome sequence of the human gut symbiont Roseburia hominis.</title>
        <authorList>
            <person name="Travis A.J."/>
            <person name="Kelly D."/>
            <person name="Flint H.J."/>
            <person name="Aminov R.I."/>
        </authorList>
    </citation>
    <scope>NUCLEOTIDE SEQUENCE [LARGE SCALE GENOMIC DNA]</scope>
    <source>
        <strain evidence="5">DSM 16839 / JCM 17582 / NCIMB 14029 / A2-183</strain>
    </source>
</reference>
<evidence type="ECO:0000313" key="5">
    <source>
        <dbReference type="Proteomes" id="UP000008178"/>
    </source>
</evidence>
<dbReference type="OrthoDB" id="9813152at2"/>
<dbReference type="KEGG" id="rho:RHOM_08040"/>
<evidence type="ECO:0000259" key="3">
    <source>
        <dbReference type="PROSITE" id="PS50943"/>
    </source>
</evidence>
<dbReference type="InterPro" id="IPR001387">
    <property type="entry name" value="Cro/C1-type_HTH"/>
</dbReference>
<dbReference type="CDD" id="cd00093">
    <property type="entry name" value="HTH_XRE"/>
    <property type="match status" value="1"/>
</dbReference>
<accession>G2T1P8</accession>
<keyword evidence="1" id="KW-0238">DNA-binding</keyword>
<dbReference type="AlphaFoldDB" id="G2T1P8"/>
<dbReference type="GO" id="GO:0003677">
    <property type="term" value="F:DNA binding"/>
    <property type="evidence" value="ECO:0007669"/>
    <property type="project" value="UniProtKB-KW"/>
</dbReference>
<dbReference type="SUPFAM" id="SSF47413">
    <property type="entry name" value="lambda repressor-like DNA-binding domains"/>
    <property type="match status" value="1"/>
</dbReference>
<dbReference type="RefSeq" id="WP_014079760.1">
    <property type="nucleotide sequence ID" value="NC_015977.1"/>
</dbReference>
<dbReference type="HOGENOM" id="CLU_066192_2_1_9"/>
<sequence>MIDNVTFGGFVRTLRKEKQMTQLELAKILNLSDKTISKWEQGKAFPDIAVWEALAEALDVTVAELFAGEKLPKEEGKVSTAIFEDGIAVAANEVRQKKKRYRGLLMIMAALLVVVAGLGIGKSLKEKFAVYMVSMDATILEVHEDYWEVRGKVTDAKGRSGVYDISLTEPWYLEHPVDGKEGDEIRFFYREDWKNRTLKENEYIQGIFSMEKVEDE</sequence>
<keyword evidence="2" id="KW-0472">Membrane</keyword>
<dbReference type="Gene3D" id="1.10.260.40">
    <property type="entry name" value="lambda repressor-like DNA-binding domains"/>
    <property type="match status" value="1"/>
</dbReference>
<dbReference type="SMART" id="SM00530">
    <property type="entry name" value="HTH_XRE"/>
    <property type="match status" value="1"/>
</dbReference>
<dbReference type="Pfam" id="PF01381">
    <property type="entry name" value="HTH_3"/>
    <property type="match status" value="1"/>
</dbReference>
<keyword evidence="5" id="KW-1185">Reference proteome</keyword>
<keyword evidence="2" id="KW-0812">Transmembrane</keyword>
<organism evidence="4 5">
    <name type="scientific">Roseburia hominis (strain DSM 16839 / JCM 17582 / NCIMB 14029 / A2-183)</name>
    <dbReference type="NCBI Taxonomy" id="585394"/>
    <lineage>
        <taxon>Bacteria</taxon>
        <taxon>Bacillati</taxon>
        <taxon>Bacillota</taxon>
        <taxon>Clostridia</taxon>
        <taxon>Lachnospirales</taxon>
        <taxon>Lachnospiraceae</taxon>
        <taxon>Roseburia</taxon>
    </lineage>
</organism>
<dbReference type="STRING" id="585394.RHOM_08040"/>
<evidence type="ECO:0000256" key="2">
    <source>
        <dbReference type="SAM" id="Phobius"/>
    </source>
</evidence>
<proteinExistence type="predicted"/>
<feature type="domain" description="HTH cro/C1-type" evidence="3">
    <location>
        <begin position="11"/>
        <end position="65"/>
    </location>
</feature>
<evidence type="ECO:0000256" key="1">
    <source>
        <dbReference type="ARBA" id="ARBA00023125"/>
    </source>
</evidence>